<evidence type="ECO:0000313" key="1">
    <source>
        <dbReference type="EMBL" id="SFM60234.1"/>
    </source>
</evidence>
<proteinExistence type="predicted"/>
<dbReference type="InterPro" id="IPR015996">
    <property type="entry name" value="UCP028451"/>
</dbReference>
<dbReference type="RefSeq" id="WP_092905440.1">
    <property type="nucleotide sequence ID" value="NZ_FOUZ01000001.1"/>
</dbReference>
<name>A0A1I4S7H6_9FLAO</name>
<dbReference type="Proteomes" id="UP000199149">
    <property type="component" value="Unassembled WGS sequence"/>
</dbReference>
<sequence length="218" mass="25712">MSEIYKFLKKLEKNNNREWFTEHKTEFDTAKTEADLIFNAIYQELSKKEELEPLKIYRIYRDVRFSNDKTPYKNHFSAQTGRKKPYNRGGFYIQFQPNNCFIGAGFWGPERDDLLRIRKEIEASDELQKIVSSKAIQQEFGEIVGDEVKSAPKGFSKEHERINLLRKKQLYFVKKFTEEETLAKDFPQKVAKSMQILQPFLDYMTDILTTDANGEPLV</sequence>
<dbReference type="EMBL" id="FOUZ01000001">
    <property type="protein sequence ID" value="SFM60234.1"/>
    <property type="molecule type" value="Genomic_DNA"/>
</dbReference>
<dbReference type="NCBIfam" id="TIGR02453">
    <property type="entry name" value="TIGR02453 family protein"/>
    <property type="match status" value="1"/>
</dbReference>
<dbReference type="AlphaFoldDB" id="A0A1I4S7H6"/>
<evidence type="ECO:0000313" key="2">
    <source>
        <dbReference type="Proteomes" id="UP000199149"/>
    </source>
</evidence>
<dbReference type="PIRSF" id="PIRSF028451">
    <property type="entry name" value="UCP028451"/>
    <property type="match status" value="1"/>
</dbReference>
<protein>
    <submittedName>
        <fullName evidence="1">TIGR02453 family protein</fullName>
    </submittedName>
</protein>
<dbReference type="PANTHER" id="PTHR36452:SF1">
    <property type="entry name" value="DUF2461 DOMAIN-CONTAINING PROTEIN"/>
    <property type="match status" value="1"/>
</dbReference>
<dbReference type="Pfam" id="PF09365">
    <property type="entry name" value="DUF2461"/>
    <property type="match status" value="1"/>
</dbReference>
<reference evidence="2" key="1">
    <citation type="submission" date="2016-10" db="EMBL/GenBank/DDBJ databases">
        <authorList>
            <person name="Varghese N."/>
            <person name="Submissions S."/>
        </authorList>
    </citation>
    <scope>NUCLEOTIDE SEQUENCE [LARGE SCALE GENOMIC DNA]</scope>
    <source>
        <strain evidence="2">XJ109</strain>
    </source>
</reference>
<gene>
    <name evidence="1" type="ORF">SAMN05421738_10180</name>
</gene>
<dbReference type="OrthoDB" id="9794241at2"/>
<organism evidence="1 2">
    <name type="scientific">Algoriella xinjiangensis</name>
    <dbReference type="NCBI Taxonomy" id="684065"/>
    <lineage>
        <taxon>Bacteria</taxon>
        <taxon>Pseudomonadati</taxon>
        <taxon>Bacteroidota</taxon>
        <taxon>Flavobacteriia</taxon>
        <taxon>Flavobacteriales</taxon>
        <taxon>Weeksellaceae</taxon>
        <taxon>Algoriella</taxon>
    </lineage>
</organism>
<dbReference type="STRING" id="684065.SAMN05421738_10180"/>
<keyword evidence="2" id="KW-1185">Reference proteome</keyword>
<dbReference type="PANTHER" id="PTHR36452">
    <property type="entry name" value="CHROMOSOME 12, WHOLE GENOME SHOTGUN SEQUENCE"/>
    <property type="match status" value="1"/>
</dbReference>
<accession>A0A1I4S7H6</accession>
<dbReference type="InterPro" id="IPR012808">
    <property type="entry name" value="CHP02453"/>
</dbReference>